<accession>A0A1Y1XYR7</accession>
<dbReference type="PRINTS" id="PR00193">
    <property type="entry name" value="MYOSINHEAVY"/>
</dbReference>
<dbReference type="Gene3D" id="1.20.120.720">
    <property type="entry name" value="Myosin VI head, motor domain, U50 subdomain"/>
    <property type="match status" value="1"/>
</dbReference>
<dbReference type="GO" id="GO:0005524">
    <property type="term" value="F:ATP binding"/>
    <property type="evidence" value="ECO:0007669"/>
    <property type="project" value="UniProtKB-UniRule"/>
</dbReference>
<dbReference type="GO" id="GO:0003774">
    <property type="term" value="F:cytoskeletal motor activity"/>
    <property type="evidence" value="ECO:0007669"/>
    <property type="project" value="UniProtKB-UniRule"/>
</dbReference>
<dbReference type="InterPro" id="IPR036961">
    <property type="entry name" value="Kinesin_motor_dom_sf"/>
</dbReference>
<feature type="transmembrane region" description="Helical" evidence="17">
    <location>
        <begin position="863"/>
        <end position="886"/>
    </location>
</feature>
<evidence type="ECO:0000256" key="17">
    <source>
        <dbReference type="SAM" id="Phobius"/>
    </source>
</evidence>
<comment type="caution">
    <text evidence="20">The sequence shown here is derived from an EMBL/GenBank/DDBJ whole genome shotgun (WGS) entry which is preliminary data.</text>
</comment>
<keyword evidence="4" id="KW-0328">Glycosyltransferase</keyword>
<sequence>MSSGNMGGAGCDDLSQLTNITDDTVLRVLQQRFEYQEYYTKINSSALVFVNPFGQSDVNNEALVHQYAETCYRDTSGNPPSLPPHTFELASQAYLHLRRSGIDQAIILSGLSGSGKTEAYRSIIRQLCHLASHGKEVKVHNQIQQAHTILEAFGNAKTLLNNNASRYGMFQEVQYNARGKLIGAKTLSYLLEKSRVTNAPAQERNFNAFYYLLAGASADERSALGIHDLVQYPYLAHTAYDISATPGDAAKFQELRSAMKALGLKTKIQVQIFRLLATILQIGTLQFADDFGKEDTCYVKNEDVLEQVAEGLGVSPSTLSDALIYKSKYIGKDVCTVFLNANAASEQRDSLARALYSLLFTWVVEAINTRICHDEPSNFIGVLDQFGFQTAAENGFEQFCINFANEKVHSMMLHRIFDYGVGINAELREERVALPELAYMDNSGCMELLCGKDRPGMIDYLDEVCSEDTDEDSSKLVLKINDSFNRHSSYRTSQSGPEFGINHFAGTVQYSLDQFTEKNRDILDADFVALFRGSQPSTNAFVTELFSSAAISTESHPRSKQTIVSAQQPTKPMRQPSRRYKKRPSPDSKEAKSHKTSSVLKQLNATLTDIFDTIDETHTWFMILLKSNEQQANGRFDPKAVSGQLRTYLVDSIATRLGTDFTASFLYEEFLERYNVIFEQLDLDNTRGTREKIEAVKMISGWKDYDLTIGSVGRVFLSEHVWKELEDSLRSMEKEDRAAQKFRNAEGGIRDDESLASDSRGVNLRSAPYLNPPKYGSDPASGYFEDDVSCYSEEDYSRHKADQTRGGYGHYGEDEASNYGSERGTKMEVASQFAGDIELQKAQEMQSVPAPVEEDRPVTRGRRVWMCMTWGLTWWIPTFMISMCGMKRPDVQIAWREKLALCILIVLMWGVLMFFIIGLGLILCPRVYYYTPHDVGYHTGAGDIFVTLKGKVYDVSNFITNHAVSNSNPQGRSQAALEEIYFNADNGNNVDSSFQIPIEVSCAGFTFASGFALKYNYSEYPSYQYTAEHIIGKKNLSPGDLIDPYWFYNTALPTIKRLQKGDVAYNISTITQNSGRGWKVINGRVYNLDTYIAAIGQNAQYEFMDKSVKAIFSAVDRPVDITETWNKYWANRADYAQTMNCLNNQFYAGLVDTRKGVKCQFAYWIPVAFAILLCAVIVIKFLAALQLTSKRRPEDLDKFVICQVPCYTEGEDSLRKTIDSLAGLQYDDKRKLIFLIADGMIIGSGNDRPTPRIVCDILGVDPDYDPEPFSFQSIGEGNQQHNMAKVYSGLYEFEGHVVPYIVVAKVGKPSERSRPGNRGKRDSQIILMNFLNRVHFDSEMSPLDLEIYHQIKNVIGVNPAFYEYILMVDADTEVKADSLTRLIACMTHDARIIGLCGETQLANEEFSWATMIQVYEYYISHHLAKAFESLFGSVTCLPGCFCMYRIRTIKGSPLIINNEVINDYSENNVDTLHKKNLLSLGEDRYLTTLMLKHFPQYKMKFTPDALCYTVAPEKWSVLLSQRRRWINSTVHNLFELFFLSDLCGFCCFSMRFVVFLDLFGTITMPATVVYLIYLIVSAIIDPSSLSTVALIMFGVVYGLQAIIFILKRQWQHVGWMIIYLLAMPLFSFAIPIYAFWHFDDFSWGNTRVIVGDKGEKKMVSNEEPFNPKAIPMKKWSQFEQEAWEAGSSASRDHTSRSRSRSRFEGSQYEGSPYRSPSPFTGSQYGGSQMGAGNYYDKQSSYYQSQGYPEQRPASHLSPAAMLSPGFNGSTRSSYGPNVDSRSSLAYSQYGHDMSPDRHSAALQSHYDYPGQQMPMAMPSPQPSSDAGYYPTDQEILSEIRHILSTADLMTVTKKQVREQLALVFGVDMNPRRDFINNSIELVLQGQL</sequence>
<dbReference type="GO" id="GO:0003779">
    <property type="term" value="F:actin binding"/>
    <property type="evidence" value="ECO:0007669"/>
    <property type="project" value="UniProtKB-KW"/>
</dbReference>
<dbReference type="InterPro" id="IPR001609">
    <property type="entry name" value="Myosin_head_motor_dom-like"/>
</dbReference>
<feature type="compositionally biased region" description="Low complexity" evidence="16">
    <location>
        <begin position="1809"/>
        <end position="1824"/>
    </location>
</feature>
<keyword evidence="6 17" id="KW-0812">Transmembrane</keyword>
<dbReference type="PANTHER" id="PTHR22914:SF13">
    <property type="entry name" value="CHITIN SYNTHASE"/>
    <property type="match status" value="1"/>
</dbReference>
<feature type="transmembrane region" description="Helical" evidence="17">
    <location>
        <begin position="1586"/>
        <end position="1606"/>
    </location>
</feature>
<evidence type="ECO:0000256" key="6">
    <source>
        <dbReference type="ARBA" id="ARBA00022692"/>
    </source>
</evidence>
<dbReference type="Gene3D" id="1.20.58.530">
    <property type="match status" value="1"/>
</dbReference>
<evidence type="ECO:0000256" key="8">
    <source>
        <dbReference type="ARBA" id="ARBA00022840"/>
    </source>
</evidence>
<name>A0A1Y1XYR7_9FUNG</name>
<keyword evidence="9 17" id="KW-1133">Transmembrane helix</keyword>
<dbReference type="Pfam" id="PF03142">
    <property type="entry name" value="Chitin_synth_2"/>
    <property type="match status" value="1"/>
</dbReference>
<dbReference type="GO" id="GO:0004100">
    <property type="term" value="F:chitin synthase activity"/>
    <property type="evidence" value="ECO:0007669"/>
    <property type="project" value="UniProtKB-EC"/>
</dbReference>
<evidence type="ECO:0000256" key="11">
    <source>
        <dbReference type="ARBA" id="ARBA00023136"/>
    </source>
</evidence>
<dbReference type="CDD" id="cd04190">
    <property type="entry name" value="Chitin_synth_C"/>
    <property type="match status" value="1"/>
</dbReference>
<keyword evidence="12 15" id="KW-0505">Motor protein</keyword>
<evidence type="ECO:0000256" key="2">
    <source>
        <dbReference type="ARBA" id="ARBA00012543"/>
    </source>
</evidence>
<dbReference type="STRING" id="1314790.A0A1Y1XYR7"/>
<dbReference type="InterPro" id="IPR036400">
    <property type="entry name" value="Cyt_B5-like_heme/steroid_sf"/>
</dbReference>
<reference evidence="20 21" key="1">
    <citation type="submission" date="2016-07" db="EMBL/GenBank/DDBJ databases">
        <title>Pervasive Adenine N6-methylation of Active Genes in Fungi.</title>
        <authorList>
            <consortium name="DOE Joint Genome Institute"/>
            <person name="Mondo S.J."/>
            <person name="Dannebaum R.O."/>
            <person name="Kuo R.C."/>
            <person name="Labutti K."/>
            <person name="Haridas S."/>
            <person name="Kuo A."/>
            <person name="Salamov A."/>
            <person name="Ahrendt S.R."/>
            <person name="Lipzen A."/>
            <person name="Sullivan W."/>
            <person name="Andreopoulos W.B."/>
            <person name="Clum A."/>
            <person name="Lindquist E."/>
            <person name="Daum C."/>
            <person name="Ramamoorthy G.K."/>
            <person name="Gryganskyi A."/>
            <person name="Culley D."/>
            <person name="Magnuson J.K."/>
            <person name="James T.Y."/>
            <person name="O'Malley M.A."/>
            <person name="Stajich J.E."/>
            <person name="Spatafora J.W."/>
            <person name="Visel A."/>
            <person name="Grigoriev I.V."/>
        </authorList>
    </citation>
    <scope>NUCLEOTIDE SEQUENCE [LARGE SCALE GENOMIC DNA]</scope>
    <source>
        <strain evidence="20 21">CBS 931.73</strain>
    </source>
</reference>
<dbReference type="InParanoid" id="A0A1Y1XYR7"/>
<evidence type="ECO:0000256" key="15">
    <source>
        <dbReference type="PROSITE-ProRule" id="PRU00782"/>
    </source>
</evidence>
<feature type="region of interest" description="Disordered" evidence="16">
    <location>
        <begin position="1808"/>
        <end position="1829"/>
    </location>
</feature>
<dbReference type="Proteomes" id="UP000193498">
    <property type="component" value="Unassembled WGS sequence"/>
</dbReference>
<evidence type="ECO:0000313" key="20">
    <source>
        <dbReference type="EMBL" id="ORX90890.1"/>
    </source>
</evidence>
<evidence type="ECO:0000256" key="16">
    <source>
        <dbReference type="SAM" id="MobiDB-lite"/>
    </source>
</evidence>
<feature type="region of interest" description="Actin-binding" evidence="15">
    <location>
        <begin position="607"/>
        <end position="629"/>
    </location>
</feature>
<feature type="binding site" evidence="15">
    <location>
        <begin position="110"/>
        <end position="117"/>
    </location>
    <ligand>
        <name>ATP</name>
        <dbReference type="ChEBI" id="CHEBI:30616"/>
    </ligand>
</feature>
<keyword evidence="7 15" id="KW-0547">Nucleotide-binding</keyword>
<dbReference type="Pfam" id="PF00063">
    <property type="entry name" value="Myosin_head"/>
    <property type="match status" value="1"/>
</dbReference>
<dbReference type="PANTHER" id="PTHR22914">
    <property type="entry name" value="CHITIN SYNTHASE"/>
    <property type="match status" value="1"/>
</dbReference>
<feature type="region of interest" description="Disordered" evidence="16">
    <location>
        <begin position="1743"/>
        <end position="1779"/>
    </location>
</feature>
<feature type="transmembrane region" description="Helical" evidence="17">
    <location>
        <begin position="1161"/>
        <end position="1183"/>
    </location>
</feature>
<keyword evidence="3" id="KW-1003">Cell membrane</keyword>
<comment type="subcellular location">
    <subcellularLocation>
        <location evidence="1">Cell membrane</location>
        <topology evidence="1">Multi-pass membrane protein</topology>
    </subcellularLocation>
</comment>
<feature type="transmembrane region" description="Helical" evidence="17">
    <location>
        <begin position="898"/>
        <end position="923"/>
    </location>
</feature>
<protein>
    <recommendedName>
        <fullName evidence="2">chitin synthase</fullName>
        <ecNumber evidence="2">2.4.1.16</ecNumber>
    </recommendedName>
</protein>
<keyword evidence="11 17" id="KW-0472">Membrane</keyword>
<dbReference type="InterPro" id="IPR004835">
    <property type="entry name" value="Chitin_synth"/>
</dbReference>
<feature type="domain" description="Myosin motor" evidence="18">
    <location>
        <begin position="9"/>
        <end position="730"/>
    </location>
</feature>
<feature type="region of interest" description="Disordered" evidence="16">
    <location>
        <begin position="553"/>
        <end position="597"/>
    </location>
</feature>
<dbReference type="Gene3D" id="1.10.10.60">
    <property type="entry name" value="Homeodomain-like"/>
    <property type="match status" value="1"/>
</dbReference>
<dbReference type="OrthoDB" id="370884at2759"/>
<dbReference type="InterPro" id="IPR036037">
    <property type="entry name" value="MYSc_Myo17"/>
</dbReference>
<evidence type="ECO:0000259" key="18">
    <source>
        <dbReference type="PROSITE" id="PS51456"/>
    </source>
</evidence>
<dbReference type="GO" id="GO:0006031">
    <property type="term" value="P:chitin biosynthetic process"/>
    <property type="evidence" value="ECO:0007669"/>
    <property type="project" value="TreeGrafter"/>
</dbReference>
<evidence type="ECO:0000256" key="3">
    <source>
        <dbReference type="ARBA" id="ARBA00022475"/>
    </source>
</evidence>
<dbReference type="InterPro" id="IPR014876">
    <property type="entry name" value="DEK_C"/>
</dbReference>
<feature type="domain" description="DEK-C" evidence="19">
    <location>
        <begin position="1829"/>
        <end position="1884"/>
    </location>
</feature>
<dbReference type="CDD" id="cd14879">
    <property type="entry name" value="MYSc_Myo17"/>
    <property type="match status" value="1"/>
</dbReference>
<dbReference type="GO" id="GO:0005886">
    <property type="term" value="C:plasma membrane"/>
    <property type="evidence" value="ECO:0007669"/>
    <property type="project" value="UniProtKB-SubCell"/>
</dbReference>
<keyword evidence="13" id="KW-0325">Glycoprotein</keyword>
<dbReference type="EC" id="2.4.1.16" evidence="2"/>
<dbReference type="SMART" id="SM00242">
    <property type="entry name" value="MYSc"/>
    <property type="match status" value="1"/>
</dbReference>
<evidence type="ECO:0000256" key="14">
    <source>
        <dbReference type="ARBA" id="ARBA00023203"/>
    </source>
</evidence>
<evidence type="ECO:0000256" key="1">
    <source>
        <dbReference type="ARBA" id="ARBA00004651"/>
    </source>
</evidence>
<dbReference type="Pfam" id="PF08766">
    <property type="entry name" value="DEK_C"/>
    <property type="match status" value="1"/>
</dbReference>
<dbReference type="PROSITE" id="PS51456">
    <property type="entry name" value="MYOSIN_MOTOR"/>
    <property type="match status" value="1"/>
</dbReference>
<evidence type="ECO:0000256" key="10">
    <source>
        <dbReference type="ARBA" id="ARBA00023123"/>
    </source>
</evidence>
<feature type="transmembrane region" description="Helical" evidence="17">
    <location>
        <begin position="1558"/>
        <end position="1580"/>
    </location>
</feature>
<feature type="transmembrane region" description="Helical" evidence="17">
    <location>
        <begin position="1613"/>
        <end position="1636"/>
    </location>
</feature>
<dbReference type="GO" id="GO:0016459">
    <property type="term" value="C:myosin complex"/>
    <property type="evidence" value="ECO:0007669"/>
    <property type="project" value="UniProtKB-KW"/>
</dbReference>
<evidence type="ECO:0000256" key="7">
    <source>
        <dbReference type="ARBA" id="ARBA00022741"/>
    </source>
</evidence>
<feature type="compositionally biased region" description="Polar residues" evidence="16">
    <location>
        <begin position="553"/>
        <end position="570"/>
    </location>
</feature>
<dbReference type="EMBL" id="MCFE01000354">
    <property type="protein sequence ID" value="ORX90890.1"/>
    <property type="molecule type" value="Genomic_DNA"/>
</dbReference>
<dbReference type="InterPro" id="IPR027417">
    <property type="entry name" value="P-loop_NTPase"/>
</dbReference>
<evidence type="ECO:0000259" key="19">
    <source>
        <dbReference type="PROSITE" id="PS51998"/>
    </source>
</evidence>
<evidence type="ECO:0000256" key="4">
    <source>
        <dbReference type="ARBA" id="ARBA00022676"/>
    </source>
</evidence>
<dbReference type="SUPFAM" id="SSF55856">
    <property type="entry name" value="Cytochrome b5-like heme/steroid binding domain"/>
    <property type="match status" value="1"/>
</dbReference>
<dbReference type="PROSITE" id="PS51998">
    <property type="entry name" value="DEK_C"/>
    <property type="match status" value="1"/>
</dbReference>
<dbReference type="SUPFAM" id="SSF52540">
    <property type="entry name" value="P-loop containing nucleoside triphosphate hydrolases"/>
    <property type="match status" value="1"/>
</dbReference>
<dbReference type="Gene3D" id="1.10.10.820">
    <property type="match status" value="1"/>
</dbReference>
<keyword evidence="5" id="KW-0808">Transferase</keyword>
<feature type="region of interest" description="Disordered" evidence="16">
    <location>
        <begin position="1685"/>
        <end position="1730"/>
    </location>
</feature>
<evidence type="ECO:0000256" key="13">
    <source>
        <dbReference type="ARBA" id="ARBA00023180"/>
    </source>
</evidence>
<comment type="similarity">
    <text evidence="15">Belongs to the TRAFAC class myosin-kinesin ATPase superfamily. Myosin family.</text>
</comment>
<feature type="compositionally biased region" description="Basic and acidic residues" evidence="16">
    <location>
        <begin position="584"/>
        <end position="593"/>
    </location>
</feature>
<dbReference type="InterPro" id="IPR029044">
    <property type="entry name" value="Nucleotide-diphossugar_trans"/>
</dbReference>
<keyword evidence="14 15" id="KW-0009">Actin-binding</keyword>
<evidence type="ECO:0000256" key="5">
    <source>
        <dbReference type="ARBA" id="ARBA00022679"/>
    </source>
</evidence>
<dbReference type="GO" id="GO:0031505">
    <property type="term" value="P:fungal-type cell wall organization"/>
    <property type="evidence" value="ECO:0007669"/>
    <property type="project" value="TreeGrafter"/>
</dbReference>
<organism evidence="20 21">
    <name type="scientific">Basidiobolus meristosporus CBS 931.73</name>
    <dbReference type="NCBI Taxonomy" id="1314790"/>
    <lineage>
        <taxon>Eukaryota</taxon>
        <taxon>Fungi</taxon>
        <taxon>Fungi incertae sedis</taxon>
        <taxon>Zoopagomycota</taxon>
        <taxon>Entomophthoromycotina</taxon>
        <taxon>Basidiobolomycetes</taxon>
        <taxon>Basidiobolales</taxon>
        <taxon>Basidiobolaceae</taxon>
        <taxon>Basidiobolus</taxon>
    </lineage>
</organism>
<keyword evidence="21" id="KW-1185">Reference proteome</keyword>
<keyword evidence="10 15" id="KW-0518">Myosin</keyword>
<evidence type="ECO:0000313" key="21">
    <source>
        <dbReference type="Proteomes" id="UP000193498"/>
    </source>
</evidence>
<dbReference type="Gene3D" id="3.40.850.10">
    <property type="entry name" value="Kinesin motor domain"/>
    <property type="match status" value="1"/>
</dbReference>
<gene>
    <name evidence="20" type="ORF">K493DRAFT_265193</name>
</gene>
<keyword evidence="8 15" id="KW-0067">ATP-binding</keyword>
<dbReference type="SUPFAM" id="SSF109715">
    <property type="entry name" value="DEK C-terminal domain"/>
    <property type="match status" value="1"/>
</dbReference>
<proteinExistence type="inferred from homology"/>
<dbReference type="GO" id="GO:0030428">
    <property type="term" value="C:cell septum"/>
    <property type="evidence" value="ECO:0007669"/>
    <property type="project" value="TreeGrafter"/>
</dbReference>
<dbReference type="SUPFAM" id="SSF53448">
    <property type="entry name" value="Nucleotide-diphospho-sugar transferases"/>
    <property type="match status" value="1"/>
</dbReference>
<evidence type="ECO:0000256" key="12">
    <source>
        <dbReference type="ARBA" id="ARBA00023175"/>
    </source>
</evidence>
<feature type="compositionally biased region" description="Polar residues" evidence="16">
    <location>
        <begin position="1766"/>
        <end position="1779"/>
    </location>
</feature>
<evidence type="ECO:0000256" key="9">
    <source>
        <dbReference type="ARBA" id="ARBA00022989"/>
    </source>
</evidence>